<evidence type="ECO:0000313" key="2">
    <source>
        <dbReference type="EMBL" id="CAF1151657.1"/>
    </source>
</evidence>
<dbReference type="Proteomes" id="UP000663870">
    <property type="component" value="Unassembled WGS sequence"/>
</dbReference>
<name>A0A814STH7_9BILA</name>
<dbReference type="EMBL" id="CAJNOL010001610">
    <property type="protein sequence ID" value="CAF1390659.1"/>
    <property type="molecule type" value="Genomic_DNA"/>
</dbReference>
<keyword evidence="1" id="KW-1133">Transmembrane helix</keyword>
<dbReference type="Proteomes" id="UP000663854">
    <property type="component" value="Unassembled WGS sequence"/>
</dbReference>
<feature type="transmembrane region" description="Helical" evidence="1">
    <location>
        <begin position="12"/>
        <end position="34"/>
    </location>
</feature>
<dbReference type="EMBL" id="CAJNOH010000941">
    <property type="protein sequence ID" value="CAF1151657.1"/>
    <property type="molecule type" value="Genomic_DNA"/>
</dbReference>
<comment type="caution">
    <text evidence="2">The sequence shown here is derived from an EMBL/GenBank/DDBJ whole genome shotgun (WGS) entry which is preliminary data.</text>
</comment>
<evidence type="ECO:0000256" key="1">
    <source>
        <dbReference type="SAM" id="Phobius"/>
    </source>
</evidence>
<dbReference type="AlphaFoldDB" id="A0A814STH7"/>
<organism evidence="2 4">
    <name type="scientific">Rotaria sordida</name>
    <dbReference type="NCBI Taxonomy" id="392033"/>
    <lineage>
        <taxon>Eukaryota</taxon>
        <taxon>Metazoa</taxon>
        <taxon>Spiralia</taxon>
        <taxon>Gnathifera</taxon>
        <taxon>Rotifera</taxon>
        <taxon>Eurotatoria</taxon>
        <taxon>Bdelloidea</taxon>
        <taxon>Philodinida</taxon>
        <taxon>Philodinidae</taxon>
        <taxon>Rotaria</taxon>
    </lineage>
</organism>
<keyword evidence="1" id="KW-0812">Transmembrane</keyword>
<keyword evidence="5" id="KW-1185">Reference proteome</keyword>
<reference evidence="2" key="1">
    <citation type="submission" date="2021-02" db="EMBL/GenBank/DDBJ databases">
        <authorList>
            <person name="Nowell W R."/>
        </authorList>
    </citation>
    <scope>NUCLEOTIDE SEQUENCE</scope>
</reference>
<gene>
    <name evidence="3" type="ORF">JXQ802_LOCUS34188</name>
    <name evidence="2" type="ORF">PYM288_LOCUS22259</name>
</gene>
<protein>
    <submittedName>
        <fullName evidence="2">Uncharacterized protein</fullName>
    </submittedName>
</protein>
<accession>A0A814STH7</accession>
<evidence type="ECO:0000313" key="4">
    <source>
        <dbReference type="Proteomes" id="UP000663854"/>
    </source>
</evidence>
<dbReference type="SUPFAM" id="SSF51971">
    <property type="entry name" value="Nucleotide-binding domain"/>
    <property type="match status" value="1"/>
</dbReference>
<evidence type="ECO:0000313" key="5">
    <source>
        <dbReference type="Proteomes" id="UP000663870"/>
    </source>
</evidence>
<sequence>MRRSFSIVTNDSILPLSFIRIYIVGSGPSVFYLTQNLFTHCHRMPETTDIIERSPLFLGCVRYIGDAPDHSEVINLIQIFTTIAEHEHVKELQEFYHTICLWFTCST</sequence>
<evidence type="ECO:0000313" key="3">
    <source>
        <dbReference type="EMBL" id="CAF1390659.1"/>
    </source>
</evidence>
<keyword evidence="1" id="KW-0472">Membrane</keyword>
<proteinExistence type="predicted"/>
<dbReference type="Gene3D" id="3.40.50.720">
    <property type="entry name" value="NAD(P)-binding Rossmann-like Domain"/>
    <property type="match status" value="1"/>
</dbReference>